<gene>
    <name evidence="2" type="ORF">NDU88_001182</name>
</gene>
<evidence type="ECO:0000256" key="1">
    <source>
        <dbReference type="SAM" id="MobiDB-lite"/>
    </source>
</evidence>
<evidence type="ECO:0000313" key="3">
    <source>
        <dbReference type="Proteomes" id="UP001066276"/>
    </source>
</evidence>
<evidence type="ECO:0000313" key="2">
    <source>
        <dbReference type="EMBL" id="KAJ1175897.1"/>
    </source>
</evidence>
<name>A0AAV7TH30_PLEWA</name>
<comment type="caution">
    <text evidence="2">The sequence shown here is derived from an EMBL/GenBank/DDBJ whole genome shotgun (WGS) entry which is preliminary data.</text>
</comment>
<reference evidence="2" key="1">
    <citation type="journal article" date="2022" name="bioRxiv">
        <title>Sequencing and chromosome-scale assembly of the giantPleurodeles waltlgenome.</title>
        <authorList>
            <person name="Brown T."/>
            <person name="Elewa A."/>
            <person name="Iarovenko S."/>
            <person name="Subramanian E."/>
            <person name="Araus A.J."/>
            <person name="Petzold A."/>
            <person name="Susuki M."/>
            <person name="Suzuki K.-i.T."/>
            <person name="Hayashi T."/>
            <person name="Toyoda A."/>
            <person name="Oliveira C."/>
            <person name="Osipova E."/>
            <person name="Leigh N.D."/>
            <person name="Simon A."/>
            <person name="Yun M.H."/>
        </authorList>
    </citation>
    <scope>NUCLEOTIDE SEQUENCE</scope>
    <source>
        <strain evidence="2">20211129_DDA</strain>
        <tissue evidence="2">Liver</tissue>
    </source>
</reference>
<dbReference type="EMBL" id="JANPWB010000006">
    <property type="protein sequence ID" value="KAJ1175897.1"/>
    <property type="molecule type" value="Genomic_DNA"/>
</dbReference>
<feature type="region of interest" description="Disordered" evidence="1">
    <location>
        <begin position="56"/>
        <end position="76"/>
    </location>
</feature>
<protein>
    <submittedName>
        <fullName evidence="2">Uncharacterized protein</fullName>
    </submittedName>
</protein>
<keyword evidence="3" id="KW-1185">Reference proteome</keyword>
<sequence>METGPRSKGAGAEKQWCDSGLPDCTPRPGGTIGAPQEAPVWARCAPTPPFLVVTGGPGSVVPAPGGANRWRPRRAE</sequence>
<accession>A0AAV7TH30</accession>
<organism evidence="2 3">
    <name type="scientific">Pleurodeles waltl</name>
    <name type="common">Iberian ribbed newt</name>
    <dbReference type="NCBI Taxonomy" id="8319"/>
    <lineage>
        <taxon>Eukaryota</taxon>
        <taxon>Metazoa</taxon>
        <taxon>Chordata</taxon>
        <taxon>Craniata</taxon>
        <taxon>Vertebrata</taxon>
        <taxon>Euteleostomi</taxon>
        <taxon>Amphibia</taxon>
        <taxon>Batrachia</taxon>
        <taxon>Caudata</taxon>
        <taxon>Salamandroidea</taxon>
        <taxon>Salamandridae</taxon>
        <taxon>Pleurodelinae</taxon>
        <taxon>Pleurodeles</taxon>
    </lineage>
</organism>
<dbReference type="Proteomes" id="UP001066276">
    <property type="component" value="Chromosome 3_2"/>
</dbReference>
<proteinExistence type="predicted"/>
<dbReference type="AlphaFoldDB" id="A0AAV7TH30"/>
<feature type="region of interest" description="Disordered" evidence="1">
    <location>
        <begin position="1"/>
        <end position="22"/>
    </location>
</feature>